<gene>
    <name evidence="3" type="ORF">CspeluHIS016_0602080</name>
</gene>
<evidence type="ECO:0000313" key="3">
    <source>
        <dbReference type="EMBL" id="GMK58766.1"/>
    </source>
</evidence>
<evidence type="ECO:0000313" key="4">
    <source>
        <dbReference type="Proteomes" id="UP001222932"/>
    </source>
</evidence>
<feature type="compositionally biased region" description="Low complexity" evidence="1">
    <location>
        <begin position="8"/>
        <end position="18"/>
    </location>
</feature>
<dbReference type="Proteomes" id="UP001222932">
    <property type="component" value="Unassembled WGS sequence"/>
</dbReference>
<keyword evidence="2" id="KW-0472">Membrane</keyword>
<organism evidence="3 4">
    <name type="scientific">Cutaneotrichosporon spelunceum</name>
    <dbReference type="NCBI Taxonomy" id="1672016"/>
    <lineage>
        <taxon>Eukaryota</taxon>
        <taxon>Fungi</taxon>
        <taxon>Dikarya</taxon>
        <taxon>Basidiomycota</taxon>
        <taxon>Agaricomycotina</taxon>
        <taxon>Tremellomycetes</taxon>
        <taxon>Trichosporonales</taxon>
        <taxon>Trichosporonaceae</taxon>
        <taxon>Cutaneotrichosporon</taxon>
    </lineage>
</organism>
<evidence type="ECO:0000256" key="2">
    <source>
        <dbReference type="SAM" id="Phobius"/>
    </source>
</evidence>
<feature type="region of interest" description="Disordered" evidence="1">
    <location>
        <begin position="53"/>
        <end position="81"/>
    </location>
</feature>
<accession>A0AAD3TXM8</accession>
<dbReference type="EMBL" id="BTCM01000006">
    <property type="protein sequence ID" value="GMK58766.1"/>
    <property type="molecule type" value="Genomic_DNA"/>
</dbReference>
<keyword evidence="2" id="KW-0812">Transmembrane</keyword>
<proteinExistence type="predicted"/>
<keyword evidence="2" id="KW-1133">Transmembrane helix</keyword>
<protein>
    <submittedName>
        <fullName evidence="3">Uncharacterized protein</fullName>
    </submittedName>
</protein>
<feature type="region of interest" description="Disordered" evidence="1">
    <location>
        <begin position="1"/>
        <end position="23"/>
    </location>
</feature>
<sequence length="81" mass="8539">MTLDSEPARAAGKQASAARPVRQAPRKLGPFAVANIAALVAVLVASAYISSEQMPSMPGWGKYWNKRRNGADGKEGQESPA</sequence>
<feature type="compositionally biased region" description="Basic and acidic residues" evidence="1">
    <location>
        <begin position="69"/>
        <end position="81"/>
    </location>
</feature>
<dbReference type="AlphaFoldDB" id="A0AAD3TXM8"/>
<reference evidence="3" key="2">
    <citation type="submission" date="2023-06" db="EMBL/GenBank/DDBJ databases">
        <authorList>
            <person name="Kobayashi Y."/>
            <person name="Kayamori A."/>
            <person name="Aoki K."/>
            <person name="Shiwa Y."/>
            <person name="Fujita N."/>
            <person name="Sugita T."/>
            <person name="Iwasaki W."/>
            <person name="Tanaka N."/>
            <person name="Takashima M."/>
        </authorList>
    </citation>
    <scope>NUCLEOTIDE SEQUENCE</scope>
    <source>
        <strain evidence="3">HIS016</strain>
    </source>
</reference>
<comment type="caution">
    <text evidence="3">The sequence shown here is derived from an EMBL/GenBank/DDBJ whole genome shotgun (WGS) entry which is preliminary data.</text>
</comment>
<evidence type="ECO:0000256" key="1">
    <source>
        <dbReference type="SAM" id="MobiDB-lite"/>
    </source>
</evidence>
<keyword evidence="4" id="KW-1185">Reference proteome</keyword>
<name>A0AAD3TXM8_9TREE</name>
<reference evidence="3" key="1">
    <citation type="journal article" date="2023" name="BMC Genomics">
        <title>Chromosome-level genome assemblies of Cutaneotrichosporon spp. (Trichosporonales, Basidiomycota) reveal imbalanced evolution between nucleotide sequences and chromosome synteny.</title>
        <authorList>
            <person name="Kobayashi Y."/>
            <person name="Kayamori A."/>
            <person name="Aoki K."/>
            <person name="Shiwa Y."/>
            <person name="Matsutani M."/>
            <person name="Fujita N."/>
            <person name="Sugita T."/>
            <person name="Iwasaki W."/>
            <person name="Tanaka N."/>
            <person name="Takashima M."/>
        </authorList>
    </citation>
    <scope>NUCLEOTIDE SEQUENCE</scope>
    <source>
        <strain evidence="3">HIS016</strain>
    </source>
</reference>
<feature type="transmembrane region" description="Helical" evidence="2">
    <location>
        <begin position="28"/>
        <end position="49"/>
    </location>
</feature>